<comment type="subcellular location">
    <subcellularLocation>
        <location evidence="1">Membrane</location>
    </subcellularLocation>
</comment>
<evidence type="ECO:0000256" key="3">
    <source>
        <dbReference type="ARBA" id="ARBA00022989"/>
    </source>
</evidence>
<reference evidence="7 8" key="1">
    <citation type="submission" date="2020-04" db="EMBL/GenBank/DDBJ databases">
        <authorList>
            <person name="Laetsch R D."/>
            <person name="Stevens L."/>
            <person name="Kumar S."/>
            <person name="Blaxter L. M."/>
        </authorList>
    </citation>
    <scope>NUCLEOTIDE SEQUENCE [LARGE SCALE GENOMIC DNA]</scope>
</reference>
<keyword evidence="2 5" id="KW-0812">Transmembrane</keyword>
<keyword evidence="8" id="KW-1185">Reference proteome</keyword>
<dbReference type="OrthoDB" id="5840083at2759"/>
<feature type="transmembrane region" description="Helical" evidence="5">
    <location>
        <begin position="216"/>
        <end position="233"/>
    </location>
</feature>
<dbReference type="AlphaFoldDB" id="A0A8S1E5T2"/>
<dbReference type="InterPro" id="IPR005047">
    <property type="entry name" value="7TM_GPCR_serpentine_rcpt_Srxa"/>
</dbReference>
<dbReference type="PROSITE" id="PS50262">
    <property type="entry name" value="G_PROTEIN_RECEP_F1_2"/>
    <property type="match status" value="1"/>
</dbReference>
<dbReference type="GO" id="GO:0016020">
    <property type="term" value="C:membrane"/>
    <property type="evidence" value="ECO:0007669"/>
    <property type="project" value="UniProtKB-SubCell"/>
</dbReference>
<evidence type="ECO:0000256" key="4">
    <source>
        <dbReference type="ARBA" id="ARBA00023136"/>
    </source>
</evidence>
<evidence type="ECO:0000313" key="8">
    <source>
        <dbReference type="Proteomes" id="UP000494206"/>
    </source>
</evidence>
<feature type="transmembrane region" description="Helical" evidence="5">
    <location>
        <begin position="163"/>
        <end position="185"/>
    </location>
</feature>
<name>A0A8S1E5T2_9PELO</name>
<dbReference type="Proteomes" id="UP000494206">
    <property type="component" value="Unassembled WGS sequence"/>
</dbReference>
<organism evidence="7 8">
    <name type="scientific">Caenorhabditis bovis</name>
    <dbReference type="NCBI Taxonomy" id="2654633"/>
    <lineage>
        <taxon>Eukaryota</taxon>
        <taxon>Metazoa</taxon>
        <taxon>Ecdysozoa</taxon>
        <taxon>Nematoda</taxon>
        <taxon>Chromadorea</taxon>
        <taxon>Rhabditida</taxon>
        <taxon>Rhabditina</taxon>
        <taxon>Rhabditomorpha</taxon>
        <taxon>Rhabditoidea</taxon>
        <taxon>Rhabditidae</taxon>
        <taxon>Peloderinae</taxon>
        <taxon>Caenorhabditis</taxon>
    </lineage>
</organism>
<keyword evidence="3 5" id="KW-1133">Transmembrane helix</keyword>
<feature type="transmembrane region" description="Helical" evidence="5">
    <location>
        <begin position="253"/>
        <end position="274"/>
    </location>
</feature>
<dbReference type="SUPFAM" id="SSF81321">
    <property type="entry name" value="Family A G protein-coupled receptor-like"/>
    <property type="match status" value="1"/>
</dbReference>
<dbReference type="InterPro" id="IPR017452">
    <property type="entry name" value="GPCR_Rhodpsn_7TM"/>
</dbReference>
<feature type="transmembrane region" description="Helical" evidence="5">
    <location>
        <begin position="14"/>
        <end position="34"/>
    </location>
</feature>
<dbReference type="EMBL" id="CADEPM010000001">
    <property type="protein sequence ID" value="CAB3396817.1"/>
    <property type="molecule type" value="Genomic_DNA"/>
</dbReference>
<dbReference type="Gene3D" id="1.20.1070.10">
    <property type="entry name" value="Rhodopsin 7-helix transmembrane proteins"/>
    <property type="match status" value="1"/>
</dbReference>
<keyword evidence="4 5" id="KW-0472">Membrane</keyword>
<dbReference type="PANTHER" id="PTHR23018:SF15">
    <property type="entry name" value="G_PROTEIN_RECEP_F1_2 DOMAIN-CONTAINING PROTEIN"/>
    <property type="match status" value="1"/>
</dbReference>
<evidence type="ECO:0000259" key="6">
    <source>
        <dbReference type="PROSITE" id="PS50262"/>
    </source>
</evidence>
<evidence type="ECO:0000313" key="7">
    <source>
        <dbReference type="EMBL" id="CAB3396817.1"/>
    </source>
</evidence>
<proteinExistence type="predicted"/>
<protein>
    <recommendedName>
        <fullName evidence="6">G-protein coupled receptors family 1 profile domain-containing protein</fullName>
    </recommendedName>
</protein>
<gene>
    <name evidence="7" type="ORF">CBOVIS_LOCUS321</name>
</gene>
<evidence type="ECO:0000256" key="5">
    <source>
        <dbReference type="SAM" id="Phobius"/>
    </source>
</evidence>
<dbReference type="PANTHER" id="PTHR23018">
    <property type="entry name" value="SERPENTINE RECEPTOR, CLASS XA-RELATED"/>
    <property type="match status" value="1"/>
</dbReference>
<feature type="domain" description="G-protein coupled receptors family 1 profile" evidence="6">
    <location>
        <begin position="25"/>
        <end position="271"/>
    </location>
</feature>
<evidence type="ECO:0000256" key="1">
    <source>
        <dbReference type="ARBA" id="ARBA00004370"/>
    </source>
</evidence>
<sequence length="306" mass="36253">MKQQFQDTFSVKTFTILIHLLSYAFNFTLLYLVLRKRALKTRIYITNMVAAEILINLSQHFYIEIFWFIASSDIQFRLLIILFRYLSLLCTQLRYIVSFLMSVNRLIVTLCPILNKLFTQEMLKYYCFIIWSCLAIINVIYIMCSCEYTNYVLICDNYESEPFYIVNSFHILAVTCIINILAVVYTKIRRLPAFKSVVARVSRNSETKRKKHENRFVFHALIVFAVMSEPYGFEFITANYPEAFDSLPYLIKTHIYALNVYLNNLLNLLLYFILHPFVRKHVISIFQREKPSILYVTRVIGDVKTI</sequence>
<evidence type="ECO:0000256" key="2">
    <source>
        <dbReference type="ARBA" id="ARBA00022692"/>
    </source>
</evidence>
<accession>A0A8S1E5T2</accession>
<comment type="caution">
    <text evidence="7">The sequence shown here is derived from an EMBL/GenBank/DDBJ whole genome shotgun (WGS) entry which is preliminary data.</text>
</comment>
<feature type="transmembrane region" description="Helical" evidence="5">
    <location>
        <begin position="125"/>
        <end position="143"/>
    </location>
</feature>